<proteinExistence type="predicted"/>
<dbReference type="AlphaFoldDB" id="A0A655XG49"/>
<protein>
    <submittedName>
        <fullName evidence="1">Uncharacterized protein</fullName>
    </submittedName>
</protein>
<organism evidence="1 2">
    <name type="scientific">Vibrio cholerae</name>
    <dbReference type="NCBI Taxonomy" id="666"/>
    <lineage>
        <taxon>Bacteria</taxon>
        <taxon>Pseudomonadati</taxon>
        <taxon>Pseudomonadota</taxon>
        <taxon>Gammaproteobacteria</taxon>
        <taxon>Vibrionales</taxon>
        <taxon>Vibrionaceae</taxon>
        <taxon>Vibrio</taxon>
    </lineage>
</organism>
<accession>A0A655XG49</accession>
<evidence type="ECO:0000313" key="2">
    <source>
        <dbReference type="Proteomes" id="UP000046067"/>
    </source>
</evidence>
<gene>
    <name evidence="1" type="ORF">ERS013201_01821</name>
</gene>
<sequence length="105" mass="12218">MHNRDHSIVRYAFTKMVRETIENAIAGGKDSQFIEFLLLQGDIGLGYGQFGFGLFYVFDSSSSGQFSEFFMCRRQLCLRRITRRACSIHFRLTDQPFCHQLCFTV</sequence>
<dbReference type="Proteomes" id="UP000046067">
    <property type="component" value="Unassembled WGS sequence"/>
</dbReference>
<dbReference type="EMBL" id="CWQJ01000009">
    <property type="protein sequence ID" value="CSC11232.1"/>
    <property type="molecule type" value="Genomic_DNA"/>
</dbReference>
<evidence type="ECO:0000313" key="1">
    <source>
        <dbReference type="EMBL" id="CSC11232.1"/>
    </source>
</evidence>
<reference evidence="1 2" key="1">
    <citation type="submission" date="2015-07" db="EMBL/GenBank/DDBJ databases">
        <authorList>
            <consortium name="Pathogen Informatics"/>
        </authorList>
    </citation>
    <scope>NUCLEOTIDE SEQUENCE [LARGE SCALE GENOMIC DNA]</scope>
    <source>
        <strain evidence="1 2">A325</strain>
    </source>
</reference>
<name>A0A655XG49_VIBCL</name>